<dbReference type="PROSITE" id="PS50294">
    <property type="entry name" value="WD_REPEATS_REGION"/>
    <property type="match status" value="1"/>
</dbReference>
<keyword evidence="9" id="KW-1185">Reference proteome</keyword>
<dbReference type="PANTHER" id="PTHR22852">
    <property type="entry name" value="LETHAL 2 DENTICLELESS PROTEIN RETINOIC ACID-REGULATED NUCLEAR MATRIX-ASSOCIATED PROTEIN"/>
    <property type="match status" value="1"/>
</dbReference>
<evidence type="ECO:0000256" key="6">
    <source>
        <dbReference type="PROSITE-ProRule" id="PRU00221"/>
    </source>
</evidence>
<reference evidence="8" key="1">
    <citation type="submission" date="2020-05" db="EMBL/GenBank/DDBJ databases">
        <title>Mycena genomes resolve the evolution of fungal bioluminescence.</title>
        <authorList>
            <person name="Tsai I.J."/>
        </authorList>
    </citation>
    <scope>NUCLEOTIDE SEQUENCE</scope>
    <source>
        <strain evidence="8">160909Yilan</strain>
    </source>
</reference>
<dbReference type="PROSITE" id="PS00678">
    <property type="entry name" value="WD_REPEATS_1"/>
    <property type="match status" value="1"/>
</dbReference>
<gene>
    <name evidence="8" type="ORF">MSAN_01421400</name>
</gene>
<dbReference type="SMART" id="SM00320">
    <property type="entry name" value="WD40"/>
    <property type="match status" value="4"/>
</dbReference>
<comment type="similarity">
    <text evidence="5">Belongs to the WD repeat cdt2 family.</text>
</comment>
<feature type="repeat" description="WD" evidence="6">
    <location>
        <begin position="342"/>
        <end position="365"/>
    </location>
</feature>
<evidence type="ECO:0000256" key="1">
    <source>
        <dbReference type="ARBA" id="ARBA00004906"/>
    </source>
</evidence>
<keyword evidence="4" id="KW-0833">Ubl conjugation pathway</keyword>
<dbReference type="GO" id="GO:0043161">
    <property type="term" value="P:proteasome-mediated ubiquitin-dependent protein catabolic process"/>
    <property type="evidence" value="ECO:0007669"/>
    <property type="project" value="TreeGrafter"/>
</dbReference>
<dbReference type="PANTHER" id="PTHR22852:SF0">
    <property type="entry name" value="DENTICLELESS PROTEIN HOMOLOG"/>
    <property type="match status" value="1"/>
</dbReference>
<sequence length="538" mass="58989">MPRSSSKISAVNTRHVLAERTLNIPIPDAKSTLKSWFAPAQCKRPLDTDDRGSRKRVKISSDNDYSSDDAYESDSEPKISHSAASCHRRNTTPWNIAAQRHPVAASSRRPFRAVHTANPPILRDIQQIRRVSLSLCPRWIISGPAIRMFLFTLLVPSPACLVPVNLSVTVAARSGKTPFLAVATEQGTVYILNTSKRKEWDPEPVHVLLQPHNNGIFDVKWNTSDALLATCSGDRSVHISDVETRTVIRALHGHEGTVKCASWDPSHPDLLSTGGRDGLVCIWDLRVSENRPGQETASLHPVLNIPAVHEDLGAHAKRKTPKGKKPKSVTGLLFSDANPYHLITSGSSDGNLRCWDVRVSQRTRSSKIKEPACLLSSPLDPTHSQGPRPRGIVSLVSGTGPSTGLLFALSTDARIHTYGRDSLAAFGTTYTHANLQTNFYVKLATSPCGRWLASGGAGAFGSSFMFDISNATRAAADQIGVELKGHSGDAGVVDWAQEMLSTCWDDGMVRVWRPDVETYRACVENPEEKRWDWCWSSM</sequence>
<evidence type="ECO:0000256" key="5">
    <source>
        <dbReference type="ARBA" id="ARBA00038344"/>
    </source>
</evidence>
<comment type="caution">
    <text evidence="8">The sequence shown here is derived from an EMBL/GenBank/DDBJ whole genome shotgun (WGS) entry which is preliminary data.</text>
</comment>
<dbReference type="SUPFAM" id="SSF50978">
    <property type="entry name" value="WD40 repeat-like"/>
    <property type="match status" value="1"/>
</dbReference>
<name>A0A8H7CYA7_9AGAR</name>
<evidence type="ECO:0000313" key="9">
    <source>
        <dbReference type="Proteomes" id="UP000623467"/>
    </source>
</evidence>
<evidence type="ECO:0000313" key="8">
    <source>
        <dbReference type="EMBL" id="KAF7355059.1"/>
    </source>
</evidence>
<feature type="compositionally biased region" description="Acidic residues" evidence="7">
    <location>
        <begin position="65"/>
        <end position="74"/>
    </location>
</feature>
<feature type="region of interest" description="Disordered" evidence="7">
    <location>
        <begin position="44"/>
        <end position="86"/>
    </location>
</feature>
<dbReference type="InterPro" id="IPR001680">
    <property type="entry name" value="WD40_rpt"/>
</dbReference>
<evidence type="ECO:0000256" key="2">
    <source>
        <dbReference type="ARBA" id="ARBA00022574"/>
    </source>
</evidence>
<dbReference type="Pfam" id="PF00400">
    <property type="entry name" value="WD40"/>
    <property type="match status" value="3"/>
</dbReference>
<dbReference type="InterPro" id="IPR051865">
    <property type="entry name" value="WD-repeat_CDT2_adapter"/>
</dbReference>
<evidence type="ECO:0000256" key="3">
    <source>
        <dbReference type="ARBA" id="ARBA00022737"/>
    </source>
</evidence>
<dbReference type="InterPro" id="IPR036322">
    <property type="entry name" value="WD40_repeat_dom_sf"/>
</dbReference>
<dbReference type="AlphaFoldDB" id="A0A8H7CYA7"/>
<protein>
    <submittedName>
        <fullName evidence="8">WD40 repeat-like protein</fullName>
    </submittedName>
</protein>
<dbReference type="GO" id="GO:0005634">
    <property type="term" value="C:nucleus"/>
    <property type="evidence" value="ECO:0007669"/>
    <property type="project" value="TreeGrafter"/>
</dbReference>
<dbReference type="EMBL" id="JACAZH010000011">
    <property type="protein sequence ID" value="KAF7355059.1"/>
    <property type="molecule type" value="Genomic_DNA"/>
</dbReference>
<keyword evidence="2 6" id="KW-0853">WD repeat</keyword>
<evidence type="ECO:0000256" key="4">
    <source>
        <dbReference type="ARBA" id="ARBA00022786"/>
    </source>
</evidence>
<comment type="pathway">
    <text evidence="1">Protein modification; protein ubiquitination.</text>
</comment>
<keyword evidence="3" id="KW-0677">Repeat</keyword>
<dbReference type="InterPro" id="IPR015943">
    <property type="entry name" value="WD40/YVTN_repeat-like_dom_sf"/>
</dbReference>
<dbReference type="Proteomes" id="UP000623467">
    <property type="component" value="Unassembled WGS sequence"/>
</dbReference>
<accession>A0A8H7CYA7</accession>
<organism evidence="8 9">
    <name type="scientific">Mycena sanguinolenta</name>
    <dbReference type="NCBI Taxonomy" id="230812"/>
    <lineage>
        <taxon>Eukaryota</taxon>
        <taxon>Fungi</taxon>
        <taxon>Dikarya</taxon>
        <taxon>Basidiomycota</taxon>
        <taxon>Agaricomycotina</taxon>
        <taxon>Agaricomycetes</taxon>
        <taxon>Agaricomycetidae</taxon>
        <taxon>Agaricales</taxon>
        <taxon>Marasmiineae</taxon>
        <taxon>Mycenaceae</taxon>
        <taxon>Mycena</taxon>
    </lineage>
</organism>
<feature type="repeat" description="WD" evidence="6">
    <location>
        <begin position="251"/>
        <end position="286"/>
    </location>
</feature>
<feature type="repeat" description="WD" evidence="6">
    <location>
        <begin position="209"/>
        <end position="250"/>
    </location>
</feature>
<dbReference type="Gene3D" id="2.130.10.10">
    <property type="entry name" value="YVTN repeat-like/Quinoprotein amine dehydrogenase"/>
    <property type="match status" value="2"/>
</dbReference>
<proteinExistence type="inferred from homology"/>
<evidence type="ECO:0000256" key="7">
    <source>
        <dbReference type="SAM" id="MobiDB-lite"/>
    </source>
</evidence>
<dbReference type="GO" id="GO:0030674">
    <property type="term" value="F:protein-macromolecule adaptor activity"/>
    <property type="evidence" value="ECO:0007669"/>
    <property type="project" value="TreeGrafter"/>
</dbReference>
<dbReference type="InterPro" id="IPR019775">
    <property type="entry name" value="WD40_repeat_CS"/>
</dbReference>
<dbReference type="PROSITE" id="PS50082">
    <property type="entry name" value="WD_REPEATS_2"/>
    <property type="match status" value="3"/>
</dbReference>
<dbReference type="OrthoDB" id="2096344at2759"/>